<organism evidence="1 2">
    <name type="scientific">Raoultella terrigena</name>
    <name type="common">Klebsiella terrigena</name>
    <dbReference type="NCBI Taxonomy" id="577"/>
    <lineage>
        <taxon>Bacteria</taxon>
        <taxon>Pseudomonadati</taxon>
        <taxon>Pseudomonadota</taxon>
        <taxon>Gammaproteobacteria</taxon>
        <taxon>Enterobacterales</taxon>
        <taxon>Enterobacteriaceae</taxon>
        <taxon>Klebsiella/Raoultella group</taxon>
        <taxon>Raoultella</taxon>
    </lineage>
</organism>
<sequence length="88" mass="9997">MAILSIGFSCFDQFFFLNEWPQENTKNFCHDFIESGGGPAANAAWLLGLWGEDVYYIGHLNKDLYGQRIIDELPRPGSIPARWSSPMK</sequence>
<gene>
    <name evidence="1" type="ORF">NCTC9185_06509</name>
</gene>
<dbReference type="AlphaFoldDB" id="A0A4U9D8U6"/>
<proteinExistence type="predicted"/>
<name>A0A4U9D8U6_RAOTE</name>
<dbReference type="SUPFAM" id="SSF53613">
    <property type="entry name" value="Ribokinase-like"/>
    <property type="match status" value="1"/>
</dbReference>
<dbReference type="Proteomes" id="UP000339249">
    <property type="component" value="Unassembled WGS sequence"/>
</dbReference>
<dbReference type="Gene3D" id="3.40.1190.20">
    <property type="match status" value="1"/>
</dbReference>
<protein>
    <recommendedName>
        <fullName evidence="3">Ribokinase</fullName>
    </recommendedName>
</protein>
<dbReference type="EMBL" id="CABDVU010000001">
    <property type="protein sequence ID" value="VTN14447.1"/>
    <property type="molecule type" value="Genomic_DNA"/>
</dbReference>
<evidence type="ECO:0008006" key="3">
    <source>
        <dbReference type="Google" id="ProtNLM"/>
    </source>
</evidence>
<evidence type="ECO:0000313" key="1">
    <source>
        <dbReference type="EMBL" id="VTN14447.1"/>
    </source>
</evidence>
<dbReference type="GO" id="GO:0003824">
    <property type="term" value="F:catalytic activity"/>
    <property type="evidence" value="ECO:0007669"/>
    <property type="project" value="UniProtKB-ARBA"/>
</dbReference>
<dbReference type="InterPro" id="IPR029056">
    <property type="entry name" value="Ribokinase-like"/>
</dbReference>
<reference evidence="1 2" key="1">
    <citation type="submission" date="2019-04" db="EMBL/GenBank/DDBJ databases">
        <authorList>
            <consortium name="Pathogen Informatics"/>
        </authorList>
    </citation>
    <scope>NUCLEOTIDE SEQUENCE [LARGE SCALE GENOMIC DNA]</scope>
    <source>
        <strain evidence="1 2">NCTC9185</strain>
    </source>
</reference>
<evidence type="ECO:0000313" key="2">
    <source>
        <dbReference type="Proteomes" id="UP000339249"/>
    </source>
</evidence>
<accession>A0A4U9D8U6</accession>